<accession>A0A6P3WFT4</accession>
<gene>
    <name evidence="5" type="primary">LOC105913026</name>
</gene>
<dbReference type="InterPro" id="IPR001862">
    <property type="entry name" value="MAC_perforin"/>
</dbReference>
<feature type="chain" id="PRO_5027901165" evidence="1">
    <location>
        <begin position="30"/>
        <end position="575"/>
    </location>
</feature>
<keyword evidence="1" id="KW-0732">Signal</keyword>
<keyword evidence="4" id="KW-1185">Reference proteome</keyword>
<dbReference type="InterPro" id="IPR000008">
    <property type="entry name" value="C2_dom"/>
</dbReference>
<dbReference type="SMART" id="SM00239">
    <property type="entry name" value="C2"/>
    <property type="match status" value="1"/>
</dbReference>
<evidence type="ECO:0000313" key="5">
    <source>
        <dbReference type="RefSeq" id="XP_012697491.2"/>
    </source>
</evidence>
<dbReference type="GeneID" id="105913026"/>
<dbReference type="PROSITE" id="PS51412">
    <property type="entry name" value="MACPF_2"/>
    <property type="match status" value="1"/>
</dbReference>
<dbReference type="GO" id="GO:0005579">
    <property type="term" value="C:membrane attack complex"/>
    <property type="evidence" value="ECO:0007669"/>
    <property type="project" value="InterPro"/>
</dbReference>
<dbReference type="GO" id="GO:0022829">
    <property type="term" value="F:wide pore channel activity"/>
    <property type="evidence" value="ECO:0007669"/>
    <property type="project" value="TreeGrafter"/>
</dbReference>
<organism evidence="4 5">
    <name type="scientific">Clupea harengus</name>
    <name type="common">Atlantic herring</name>
    <dbReference type="NCBI Taxonomy" id="7950"/>
    <lineage>
        <taxon>Eukaryota</taxon>
        <taxon>Metazoa</taxon>
        <taxon>Chordata</taxon>
        <taxon>Craniata</taxon>
        <taxon>Vertebrata</taxon>
        <taxon>Euteleostomi</taxon>
        <taxon>Actinopterygii</taxon>
        <taxon>Neopterygii</taxon>
        <taxon>Teleostei</taxon>
        <taxon>Clupei</taxon>
        <taxon>Clupeiformes</taxon>
        <taxon>Clupeoidei</taxon>
        <taxon>Clupeidae</taxon>
        <taxon>Clupea</taxon>
    </lineage>
</organism>
<dbReference type="AlphaFoldDB" id="A0A6P3WFT4"/>
<dbReference type="GO" id="GO:0001771">
    <property type="term" value="P:immunological synapse formation"/>
    <property type="evidence" value="ECO:0007669"/>
    <property type="project" value="TreeGrafter"/>
</dbReference>
<dbReference type="InterPro" id="IPR035892">
    <property type="entry name" value="C2_domain_sf"/>
</dbReference>
<feature type="domain" description="C2" evidence="2">
    <location>
        <begin position="395"/>
        <end position="513"/>
    </location>
</feature>
<dbReference type="PANTHER" id="PTHR46096">
    <property type="entry name" value="PERFORIN-1"/>
    <property type="match status" value="1"/>
</dbReference>
<sequence>MIPAILHHHHYHHPLFLLLILLFLRFSHACRTAPATECQKPPFVPGHNLVGEGFDIVKLKTTGAFVVDVKPYLVGGEDGNCTLCQNTLLGQEQKLPAIVRDWRVRVRCRRGLSARIYETASSVLEEDNKSFSAGAKVGLGLAGKGAVYLGGTHSRASEFAISHSTRDRYSFTSHQVSCRYYTFRLQSKPPMTHEFKSSLIALPYAYSKLTAPDFRHFLATYGTHYLRSVDLGGRVKSTTAVRTCEATMNSLSVHDVSNCLSVEAAAKKNDASANAQLQFCQAKSKKLNHGRSFSSTFSDRVTDVLGGSGESGDILFAPDKKGGYDTWFKSLKTLPGVVSFQLTPLHMLVNSEVDPQRHVNLRNAIRDYIMQSAVSKACGGKCGAGRRDRSCSCKCSSNKRLDSNCCPSKPGLASLSVVVERATGLWGDYFSKTDGYVKVSYSGQGSSTPVIWNNNFPAWNFKIPFGTVDLLSRDSIKFEVWDRDNRWDDDLLGKVTLRPSQGVNVRRSFKLKHGTLYVSYSTVCAPSLAGPFCGSYSPSPGADAPLAPLTQDWHYPHHPSLMQRSDGGSRNNTFL</sequence>
<dbReference type="InterPro" id="IPR052784">
    <property type="entry name" value="Perforin-1_pore-forming"/>
</dbReference>
<dbReference type="InterPro" id="IPR020864">
    <property type="entry name" value="MACPF"/>
</dbReference>
<dbReference type="Proteomes" id="UP000515152">
    <property type="component" value="Chromosome 1"/>
</dbReference>
<dbReference type="PANTHER" id="PTHR46096:SF5">
    <property type="entry name" value="PERFORIN 1.2 PRECURSOR-RELATED"/>
    <property type="match status" value="1"/>
</dbReference>
<dbReference type="Gene3D" id="2.60.40.150">
    <property type="entry name" value="C2 domain"/>
    <property type="match status" value="1"/>
</dbReference>
<feature type="domain" description="MACPF" evidence="3">
    <location>
        <begin position="33"/>
        <end position="376"/>
    </location>
</feature>
<evidence type="ECO:0000259" key="2">
    <source>
        <dbReference type="PROSITE" id="PS50004"/>
    </source>
</evidence>
<dbReference type="GO" id="GO:0051607">
    <property type="term" value="P:defense response to virus"/>
    <property type="evidence" value="ECO:0007669"/>
    <property type="project" value="TreeGrafter"/>
</dbReference>
<dbReference type="SUPFAM" id="SSF49562">
    <property type="entry name" value="C2 domain (Calcium/lipid-binding domain, CaLB)"/>
    <property type="match status" value="1"/>
</dbReference>
<dbReference type="PRINTS" id="PR00764">
    <property type="entry name" value="COMPLEMENTC9"/>
</dbReference>
<evidence type="ECO:0000313" key="4">
    <source>
        <dbReference type="Proteomes" id="UP000515152"/>
    </source>
</evidence>
<dbReference type="PROSITE" id="PS50004">
    <property type="entry name" value="C2"/>
    <property type="match status" value="1"/>
</dbReference>
<reference evidence="5" key="1">
    <citation type="submission" date="2025-08" db="UniProtKB">
        <authorList>
            <consortium name="RefSeq"/>
        </authorList>
    </citation>
    <scope>IDENTIFICATION</scope>
</reference>
<dbReference type="RefSeq" id="XP_012697491.2">
    <property type="nucleotide sequence ID" value="XM_012842037.3"/>
</dbReference>
<dbReference type="GO" id="GO:0001913">
    <property type="term" value="P:T cell mediated cytotoxicity"/>
    <property type="evidence" value="ECO:0007669"/>
    <property type="project" value="TreeGrafter"/>
</dbReference>
<evidence type="ECO:0000259" key="3">
    <source>
        <dbReference type="PROSITE" id="PS51412"/>
    </source>
</evidence>
<dbReference type="KEGG" id="char:105913026"/>
<protein>
    <submittedName>
        <fullName evidence="5">Perforin-1-like</fullName>
    </submittedName>
</protein>
<evidence type="ECO:0000256" key="1">
    <source>
        <dbReference type="SAM" id="SignalP"/>
    </source>
</evidence>
<proteinExistence type="predicted"/>
<dbReference type="SMART" id="SM00457">
    <property type="entry name" value="MACPF"/>
    <property type="match status" value="1"/>
</dbReference>
<dbReference type="Pfam" id="PF00168">
    <property type="entry name" value="C2"/>
    <property type="match status" value="1"/>
</dbReference>
<dbReference type="OrthoDB" id="1366754at2759"/>
<dbReference type="Pfam" id="PF01823">
    <property type="entry name" value="MACPF"/>
    <property type="match status" value="1"/>
</dbReference>
<feature type="signal peptide" evidence="1">
    <location>
        <begin position="1"/>
        <end position="29"/>
    </location>
</feature>
<name>A0A6P3WFT4_CLUHA</name>